<evidence type="ECO:0000313" key="2">
    <source>
        <dbReference type="EMBL" id="CAK9193858.1"/>
    </source>
</evidence>
<dbReference type="EMBL" id="OZ019902">
    <property type="protein sequence ID" value="CAK9193858.1"/>
    <property type="molecule type" value="Genomic_DNA"/>
</dbReference>
<gene>
    <name evidence="1" type="ORF">CSSPTR1EN2_LOCUS2233</name>
    <name evidence="2" type="ORF">CSSPTR1EN2_LOCUS2236</name>
</gene>
<name>A0ABP0TDG4_9BRYO</name>
<protein>
    <submittedName>
        <fullName evidence="2">Uncharacterized protein</fullName>
    </submittedName>
</protein>
<evidence type="ECO:0000313" key="1">
    <source>
        <dbReference type="EMBL" id="CAK9193852.1"/>
    </source>
</evidence>
<evidence type="ECO:0000313" key="3">
    <source>
        <dbReference type="Proteomes" id="UP001497512"/>
    </source>
</evidence>
<keyword evidence="3" id="KW-1185">Reference proteome</keyword>
<accession>A0ABP0TDG4</accession>
<dbReference type="EMBL" id="OZ019902">
    <property type="protein sequence ID" value="CAK9193852.1"/>
    <property type="molecule type" value="Genomic_DNA"/>
</dbReference>
<organism evidence="2 3">
    <name type="scientific">Sphagnum troendelagicum</name>
    <dbReference type="NCBI Taxonomy" id="128251"/>
    <lineage>
        <taxon>Eukaryota</taxon>
        <taxon>Viridiplantae</taxon>
        <taxon>Streptophyta</taxon>
        <taxon>Embryophyta</taxon>
        <taxon>Bryophyta</taxon>
        <taxon>Sphagnophytina</taxon>
        <taxon>Sphagnopsida</taxon>
        <taxon>Sphagnales</taxon>
        <taxon>Sphagnaceae</taxon>
        <taxon>Sphagnum</taxon>
    </lineage>
</organism>
<reference evidence="2" key="1">
    <citation type="submission" date="2024-02" db="EMBL/GenBank/DDBJ databases">
        <authorList>
            <consortium name="ELIXIR-Norway"/>
            <consortium name="Elixir Norway"/>
        </authorList>
    </citation>
    <scope>NUCLEOTIDE SEQUENCE</scope>
</reference>
<proteinExistence type="predicted"/>
<sequence>MGSTFADWIAAVRTENGRPNTLRIVGEVDHSVCRDFHALVPMNILLLMRYVLSDWMMKTMNGVNNRIPFQLTTSPAEAATSTTTRTTVEDVMAREKKSPPRLYWKSLEFIGPSLYKLELWKAPVCLFLQELTIRRVLDTRYLLSLPCDDTAVEKHELVIYLQSGFYKCVFVMRQDGSYLNSLTLTRL</sequence>
<dbReference type="Proteomes" id="UP001497512">
    <property type="component" value="Chromosome 10"/>
</dbReference>